<dbReference type="Proteomes" id="UP000033750">
    <property type="component" value="Unassembled WGS sequence"/>
</dbReference>
<comment type="caution">
    <text evidence="3">The sequence shown here is derived from an EMBL/GenBank/DDBJ whole genome shotgun (WGS) entry which is preliminary data.</text>
</comment>
<keyword evidence="4" id="KW-1185">Reference proteome</keyword>
<keyword evidence="1" id="KW-0175">Coiled coil</keyword>
<feature type="coiled-coil region" evidence="1">
    <location>
        <begin position="69"/>
        <end position="141"/>
    </location>
</feature>
<feature type="chain" id="PRO_5002487286" evidence="2">
    <location>
        <begin position="24"/>
        <end position="526"/>
    </location>
</feature>
<dbReference type="EMBL" id="JZXN01000014">
    <property type="protein sequence ID" value="KKB26927.1"/>
    <property type="molecule type" value="Genomic_DNA"/>
</dbReference>
<dbReference type="PROSITE" id="PS51257">
    <property type="entry name" value="PROKAR_LIPOPROTEIN"/>
    <property type="match status" value="1"/>
</dbReference>
<organism evidence="3 4">
    <name type="scientific">Mycoplasmopsis meleagridis ATCC 25294</name>
    <dbReference type="NCBI Taxonomy" id="1264554"/>
    <lineage>
        <taxon>Bacteria</taxon>
        <taxon>Bacillati</taxon>
        <taxon>Mycoplasmatota</taxon>
        <taxon>Mycoplasmoidales</taxon>
        <taxon>Metamycoplasmataceae</taxon>
        <taxon>Mycoplasmopsis</taxon>
    </lineage>
</organism>
<sequence length="526" mass="61136">MKKISKLSLSIGFLATSFTPLLASSCLINVDKETKNVIDYAKNFPIRLKSNFQTNIEELNNDPAIREAANKKTIENVKLEIQNEELKKLNKDLNNLTPEEKQQLDQTVENKFASYDRNELNSRTNEAIKNVSNLVQEAQKALSDLFINKSIYFIYNQNYANIRWISNFIDTYSDKLANFVDYKDILAVINHFFKNTPLNYVFLTKYKSIIKFEAISNKVSFSSPTLLYKTYDQFYTYFFTKFNEIFAQNNTNSYSEGLSEMLKYAIENGLKINNNQAVNGMQAAMPSIFLALRKNLTFTDETESNALFREALEINSDKWYEFIKDPKKFFENADNNNRYSNLTATENNNSLQLAAKNRLIRTLKSIKNEWIDNYGAQAPDVARMFAFIMYFNRVSEVQVSVAYSRINHKLVSYIEFKDKDGKYKYLDVEKAVNDYKAANDKNNFKFTFYDQNIFTNDWTFKPTIVLNSETIDSSNSKYEEAIKNNAAKVLFNDQIILPYDYQSMNTNELVELLNLFAKNSNIEGEK</sequence>
<proteinExistence type="predicted"/>
<keyword evidence="3" id="KW-0449">Lipoprotein</keyword>
<name>A0A0F5H261_9BACT</name>
<protein>
    <submittedName>
        <fullName evidence="3">Putative lipoprotein Mm14</fullName>
    </submittedName>
</protein>
<dbReference type="RefSeq" id="WP_046096818.1">
    <property type="nucleotide sequence ID" value="NZ_JZXN01000014.1"/>
</dbReference>
<evidence type="ECO:0000313" key="3">
    <source>
        <dbReference type="EMBL" id="KKB26927.1"/>
    </source>
</evidence>
<dbReference type="OrthoDB" id="398570at2"/>
<reference evidence="3 4" key="1">
    <citation type="submission" date="2015-03" db="EMBL/GenBank/DDBJ databases">
        <title>Genome sequence of Mycoplasma meleagridis strain ATCC 25294.</title>
        <authorList>
            <person name="Yacoub E."/>
            <person name="Blanchard A."/>
            <person name="Sirand-Pugnet P."/>
            <person name="Mardassi B.B.A."/>
        </authorList>
    </citation>
    <scope>NUCLEOTIDE SEQUENCE [LARGE SCALE GENOMIC DNA]</scope>
    <source>
        <strain evidence="3 4">ATCC 25294</strain>
    </source>
</reference>
<evidence type="ECO:0000256" key="2">
    <source>
        <dbReference type="SAM" id="SignalP"/>
    </source>
</evidence>
<accession>A0A0F5H261</accession>
<evidence type="ECO:0000313" key="4">
    <source>
        <dbReference type="Proteomes" id="UP000033750"/>
    </source>
</evidence>
<keyword evidence="2" id="KW-0732">Signal</keyword>
<dbReference type="STRING" id="29561.MM26B8_01410"/>
<gene>
    <name evidence="3" type="ORF">MMELEA_03770</name>
</gene>
<evidence type="ECO:0000256" key="1">
    <source>
        <dbReference type="SAM" id="Coils"/>
    </source>
</evidence>
<dbReference type="PATRIC" id="fig|1264554.4.peg.334"/>
<feature type="signal peptide" evidence="2">
    <location>
        <begin position="1"/>
        <end position="23"/>
    </location>
</feature>
<dbReference type="AlphaFoldDB" id="A0A0F5H261"/>